<evidence type="ECO:0000256" key="1">
    <source>
        <dbReference type="ARBA" id="ARBA00005187"/>
    </source>
</evidence>
<dbReference type="GeneID" id="303001693"/>
<comment type="pathway">
    <text evidence="1">Amino-acid biosynthesis; L-asparagine biosynthesis; L-asparagine from L-aspartate (L-Gln route): step 1/1.</text>
</comment>
<evidence type="ECO:0000259" key="4">
    <source>
        <dbReference type="Pfam" id="PF00733"/>
    </source>
</evidence>
<dbReference type="InterPro" id="IPR001962">
    <property type="entry name" value="Asn_synthase"/>
</dbReference>
<evidence type="ECO:0000256" key="2">
    <source>
        <dbReference type="ARBA" id="ARBA00012737"/>
    </source>
</evidence>
<dbReference type="EC" id="6.3.5.4" evidence="2"/>
<feature type="domain" description="Asparagine synthetase" evidence="4">
    <location>
        <begin position="155"/>
        <end position="495"/>
    </location>
</feature>
<proteinExistence type="predicted"/>
<evidence type="ECO:0000313" key="5">
    <source>
        <dbReference type="EMBL" id="SMQ76605.1"/>
    </source>
</evidence>
<dbReference type="PANTHER" id="PTHR43284">
    <property type="entry name" value="ASPARAGINE SYNTHETASE (GLUTAMINE-HYDROLYZING)"/>
    <property type="match status" value="1"/>
</dbReference>
<dbReference type="AlphaFoldDB" id="A0A1Y6FNU1"/>
<accession>A0A1Y6FNU1</accession>
<dbReference type="GO" id="GO:0004066">
    <property type="term" value="F:asparagine synthase (glutamine-hydrolyzing) activity"/>
    <property type="evidence" value="ECO:0007669"/>
    <property type="project" value="UniProtKB-EC"/>
</dbReference>
<evidence type="ECO:0000313" key="6">
    <source>
        <dbReference type="Proteomes" id="UP000194469"/>
    </source>
</evidence>
<dbReference type="EMBL" id="FXWL01000002">
    <property type="protein sequence ID" value="SMQ76605.1"/>
    <property type="molecule type" value="Genomic_DNA"/>
</dbReference>
<reference evidence="6" key="1">
    <citation type="submission" date="2017-04" db="EMBL/GenBank/DDBJ databases">
        <authorList>
            <person name="Varghese N."/>
            <person name="Submissions S."/>
        </authorList>
    </citation>
    <scope>NUCLEOTIDE SEQUENCE [LARGE SCALE GENOMIC DNA]</scope>
    <source>
        <strain evidence="6">UI2</strain>
    </source>
</reference>
<sequence length="515" mass="56583">MLVIGDEFAFPGESERQWGSYLRFSFSKDRVHRIERAPLTGIPLYWTRWCGGLLCFSHPELIDGLPIDLAVDWDFVRHSLAYRNFRTERTGIRGISELLPGVALTAGENGPVTAPFWLPWSVAAAAADVSMEEAAARVEDITLGCVDRWSEGPDNVLLELSGGLDSSIVAMSLAACGRPFTGVTAVTATADGDERRYARDVARQSSMKLVEAQVDEAAIDLLAAPARLTARPAAAAILAGFDRAIAATATALGKAQLWSGIGGDNVFGFSHSVSPAIDAWRAKGLRAPLFQLLGDIAAVASTTRWHAARALARRLRPGTSRPPWPRDDIFANRAALPSQPFLHPWHEQAARFPPGKRQHVEALLRIADFVDRPDRWHDRRVVAPLLSQPLVETCLAIPSWLWVEGGRDRAVARAAFARRLPASVLYRRTKGRLEAMCASTFLRERKRLAPYLLDGRIAAQGLLDRGAIERYFARGGIDSEFAYFRLIEIADLERWVRSVEAVSHGAASSSAQFAY</sequence>
<dbReference type="SUPFAM" id="SSF52402">
    <property type="entry name" value="Adenine nucleotide alpha hydrolases-like"/>
    <property type="match status" value="1"/>
</dbReference>
<dbReference type="InterPro" id="IPR014729">
    <property type="entry name" value="Rossmann-like_a/b/a_fold"/>
</dbReference>
<name>A0A1Y6FNU1_9SPHN</name>
<dbReference type="Proteomes" id="UP000194469">
    <property type="component" value="Unassembled WGS sequence"/>
</dbReference>
<evidence type="ECO:0000256" key="3">
    <source>
        <dbReference type="ARBA" id="ARBA00048741"/>
    </source>
</evidence>
<dbReference type="GO" id="GO:0005829">
    <property type="term" value="C:cytosol"/>
    <property type="evidence" value="ECO:0007669"/>
    <property type="project" value="TreeGrafter"/>
</dbReference>
<protein>
    <recommendedName>
        <fullName evidence="2">asparagine synthase (glutamine-hydrolyzing)</fullName>
        <ecNumber evidence="2">6.3.5.4</ecNumber>
    </recommendedName>
</protein>
<comment type="catalytic activity">
    <reaction evidence="3">
        <text>L-aspartate + L-glutamine + ATP + H2O = L-asparagine + L-glutamate + AMP + diphosphate + H(+)</text>
        <dbReference type="Rhea" id="RHEA:12228"/>
        <dbReference type="ChEBI" id="CHEBI:15377"/>
        <dbReference type="ChEBI" id="CHEBI:15378"/>
        <dbReference type="ChEBI" id="CHEBI:29985"/>
        <dbReference type="ChEBI" id="CHEBI:29991"/>
        <dbReference type="ChEBI" id="CHEBI:30616"/>
        <dbReference type="ChEBI" id="CHEBI:33019"/>
        <dbReference type="ChEBI" id="CHEBI:58048"/>
        <dbReference type="ChEBI" id="CHEBI:58359"/>
        <dbReference type="ChEBI" id="CHEBI:456215"/>
        <dbReference type="EC" id="6.3.5.4"/>
    </reaction>
</comment>
<gene>
    <name evidence="5" type="ORF">SAMN06295984_2044</name>
</gene>
<dbReference type="PANTHER" id="PTHR43284:SF1">
    <property type="entry name" value="ASPARAGINE SYNTHETASE"/>
    <property type="match status" value="1"/>
</dbReference>
<dbReference type="Pfam" id="PF00733">
    <property type="entry name" value="Asn_synthase"/>
    <property type="match status" value="1"/>
</dbReference>
<dbReference type="GO" id="GO:0006529">
    <property type="term" value="P:asparagine biosynthetic process"/>
    <property type="evidence" value="ECO:0007669"/>
    <property type="project" value="InterPro"/>
</dbReference>
<dbReference type="InterPro" id="IPR051786">
    <property type="entry name" value="ASN_synthetase/amidase"/>
</dbReference>
<organism evidence="5 6">
    <name type="scientific">Sphingopyxis terrae subsp. ummariensis</name>
    <dbReference type="NCBI Taxonomy" id="429001"/>
    <lineage>
        <taxon>Bacteria</taxon>
        <taxon>Pseudomonadati</taxon>
        <taxon>Pseudomonadota</taxon>
        <taxon>Alphaproteobacteria</taxon>
        <taxon>Sphingomonadales</taxon>
        <taxon>Sphingomonadaceae</taxon>
        <taxon>Sphingopyxis</taxon>
    </lineage>
</organism>
<dbReference type="RefSeq" id="WP_165760643.1">
    <property type="nucleotide sequence ID" value="NZ_FXWL01000002.1"/>
</dbReference>
<dbReference type="Gene3D" id="3.40.50.620">
    <property type="entry name" value="HUPs"/>
    <property type="match status" value="1"/>
</dbReference>
<keyword evidence="6" id="KW-1185">Reference proteome</keyword>